<name>A0A7Y9J418_9PSEU</name>
<dbReference type="EMBL" id="JACCBN010000001">
    <property type="protein sequence ID" value="NYD34224.1"/>
    <property type="molecule type" value="Genomic_DNA"/>
</dbReference>
<reference evidence="1 2" key="1">
    <citation type="submission" date="2020-07" db="EMBL/GenBank/DDBJ databases">
        <title>Sequencing the genomes of 1000 actinobacteria strains.</title>
        <authorList>
            <person name="Klenk H.-P."/>
        </authorList>
    </citation>
    <scope>NUCLEOTIDE SEQUENCE [LARGE SCALE GENOMIC DNA]</scope>
    <source>
        <strain evidence="1 2">DSM 45772</strain>
    </source>
</reference>
<evidence type="ECO:0000313" key="1">
    <source>
        <dbReference type="EMBL" id="NYD34224.1"/>
    </source>
</evidence>
<dbReference type="Proteomes" id="UP000535890">
    <property type="component" value="Unassembled WGS sequence"/>
</dbReference>
<gene>
    <name evidence="1" type="ORF">BJ983_000326</name>
</gene>
<organism evidence="1 2">
    <name type="scientific">Actinomycetospora corticicola</name>
    <dbReference type="NCBI Taxonomy" id="663602"/>
    <lineage>
        <taxon>Bacteria</taxon>
        <taxon>Bacillati</taxon>
        <taxon>Actinomycetota</taxon>
        <taxon>Actinomycetes</taxon>
        <taxon>Pseudonocardiales</taxon>
        <taxon>Pseudonocardiaceae</taxon>
        <taxon>Actinomycetospora</taxon>
    </lineage>
</organism>
<comment type="caution">
    <text evidence="1">The sequence shown here is derived from an EMBL/GenBank/DDBJ whole genome shotgun (WGS) entry which is preliminary data.</text>
</comment>
<keyword evidence="2" id="KW-1185">Reference proteome</keyword>
<accession>A0A7Y9J418</accession>
<dbReference type="RefSeq" id="WP_179792194.1">
    <property type="nucleotide sequence ID" value="NZ_BAABHP010000012.1"/>
</dbReference>
<protein>
    <submittedName>
        <fullName evidence="1">Uncharacterized protein</fullName>
    </submittedName>
</protein>
<sequence>MATMISGHVSLDEVPETFARHATNPVDAKLLVDPSRAAPVGVAREVEVAQA</sequence>
<proteinExistence type="predicted"/>
<dbReference type="AlphaFoldDB" id="A0A7Y9J418"/>
<evidence type="ECO:0000313" key="2">
    <source>
        <dbReference type="Proteomes" id="UP000535890"/>
    </source>
</evidence>